<name>A0A4Y7Q009_9AGAM</name>
<dbReference type="VEuPathDB" id="FungiDB:BD410DRAFT_899253"/>
<organism evidence="2 3">
    <name type="scientific">Rickenella mellea</name>
    <dbReference type="NCBI Taxonomy" id="50990"/>
    <lineage>
        <taxon>Eukaryota</taxon>
        <taxon>Fungi</taxon>
        <taxon>Dikarya</taxon>
        <taxon>Basidiomycota</taxon>
        <taxon>Agaricomycotina</taxon>
        <taxon>Agaricomycetes</taxon>
        <taxon>Hymenochaetales</taxon>
        <taxon>Rickenellaceae</taxon>
        <taxon>Rickenella</taxon>
    </lineage>
</organism>
<evidence type="ECO:0000256" key="1">
    <source>
        <dbReference type="SAM" id="MobiDB-lite"/>
    </source>
</evidence>
<feature type="compositionally biased region" description="Polar residues" evidence="1">
    <location>
        <begin position="172"/>
        <end position="182"/>
    </location>
</feature>
<dbReference type="EMBL" id="ML170184">
    <property type="protein sequence ID" value="TDL20983.1"/>
    <property type="molecule type" value="Genomic_DNA"/>
</dbReference>
<feature type="region of interest" description="Disordered" evidence="1">
    <location>
        <begin position="238"/>
        <end position="358"/>
    </location>
</feature>
<evidence type="ECO:0000313" key="2">
    <source>
        <dbReference type="EMBL" id="TDL20983.1"/>
    </source>
</evidence>
<proteinExistence type="predicted"/>
<feature type="compositionally biased region" description="Pro residues" evidence="1">
    <location>
        <begin position="198"/>
        <end position="209"/>
    </location>
</feature>
<feature type="compositionally biased region" description="Polar residues" evidence="1">
    <location>
        <begin position="282"/>
        <end position="319"/>
    </location>
</feature>
<protein>
    <submittedName>
        <fullName evidence="2">Uncharacterized protein</fullName>
    </submittedName>
</protein>
<evidence type="ECO:0000313" key="3">
    <source>
        <dbReference type="Proteomes" id="UP000294933"/>
    </source>
</evidence>
<gene>
    <name evidence="2" type="ORF">BD410DRAFT_899253</name>
</gene>
<sequence>MLRGYLEGLPPREWYQAQALKENELRRLQQLRALRPSGNRKAVVSSGKDKENITTGARPPKRTKDRMFRPPKALTALLPKRPPSIRILARKLYEESLAETISTLVSAEEDSVDFRADLPAVIPEVQHRMLHEDVDIQVAHLGTPNASTSTPSTSSGSQTLAQTIYTEGEATNFGSTQKSQGPSVDDPPIVGWDSPLTTAPPSPSQPPRPSEFDYELPVRLFKRLATHRRIVCRRKAYWSSDDESSGESDIEVLPADRGNTADGSRESRAVSPPQLHQGPAPSLNTIVEYQDPLVSSSHNPGDETASTNSLPPHQRSCAQATEREEHGAVDGPPLAHPTRPYPLSRQQLPRNPPSSPRFNTAVRDGTLRGSVTQLLHSVPGASVVAEHVRLSEDELEVVADILVGILLITNDACTTAEELVKRAKELEPSWKPSWFALALNAFNFLSLGESSDGTVLCRYEKHNDLDFTGRIGRYHQMHK</sequence>
<feature type="region of interest" description="Disordered" evidence="1">
    <location>
        <begin position="172"/>
        <end position="211"/>
    </location>
</feature>
<keyword evidence="3" id="KW-1185">Reference proteome</keyword>
<feature type="region of interest" description="Disordered" evidence="1">
    <location>
        <begin position="36"/>
        <end position="66"/>
    </location>
</feature>
<feature type="compositionally biased region" description="Acidic residues" evidence="1">
    <location>
        <begin position="240"/>
        <end position="250"/>
    </location>
</feature>
<dbReference type="AlphaFoldDB" id="A0A4Y7Q009"/>
<reference evidence="2 3" key="1">
    <citation type="submission" date="2018-06" db="EMBL/GenBank/DDBJ databases">
        <title>A transcriptomic atlas of mushroom development highlights an independent origin of complex multicellularity.</title>
        <authorList>
            <consortium name="DOE Joint Genome Institute"/>
            <person name="Krizsan K."/>
            <person name="Almasi E."/>
            <person name="Merenyi Z."/>
            <person name="Sahu N."/>
            <person name="Viragh M."/>
            <person name="Koszo T."/>
            <person name="Mondo S."/>
            <person name="Kiss B."/>
            <person name="Balint B."/>
            <person name="Kues U."/>
            <person name="Barry K."/>
            <person name="Hegedus J.C."/>
            <person name="Henrissat B."/>
            <person name="Johnson J."/>
            <person name="Lipzen A."/>
            <person name="Ohm R."/>
            <person name="Nagy I."/>
            <person name="Pangilinan J."/>
            <person name="Yan J."/>
            <person name="Xiong Y."/>
            <person name="Grigoriev I.V."/>
            <person name="Hibbett D.S."/>
            <person name="Nagy L.G."/>
        </authorList>
    </citation>
    <scope>NUCLEOTIDE SEQUENCE [LARGE SCALE GENOMIC DNA]</scope>
    <source>
        <strain evidence="2 3">SZMC22713</strain>
    </source>
</reference>
<dbReference type="Proteomes" id="UP000294933">
    <property type="component" value="Unassembled WGS sequence"/>
</dbReference>
<accession>A0A4Y7Q009</accession>